<dbReference type="Proteomes" id="UP000078454">
    <property type="component" value="Unassembled WGS sequence"/>
</dbReference>
<protein>
    <recommendedName>
        <fullName evidence="2">CN hydrolase domain-containing protein</fullName>
    </recommendedName>
</protein>
<keyword evidence="4" id="KW-1185">Reference proteome</keyword>
<dbReference type="InterPro" id="IPR050345">
    <property type="entry name" value="Aliph_Amidase/BUP"/>
</dbReference>
<accession>A0A198AC18</accession>
<evidence type="ECO:0000256" key="1">
    <source>
        <dbReference type="ARBA" id="ARBA00022801"/>
    </source>
</evidence>
<comment type="caution">
    <text evidence="3">The sequence shown here is derived from an EMBL/GenBank/DDBJ whole genome shotgun (WGS) entry which is preliminary data.</text>
</comment>
<dbReference type="STRING" id="1850517.A8708_27345"/>
<keyword evidence="1" id="KW-0378">Hydrolase</keyword>
<sequence length="418" mass="47362">MVNRIQMFDSTDWISWSPHEALAPEFIRDVWDEEPVLVMHANGTLEKYGKWISKITGINGRKTYEISVQYRGTDIEVNGLNCYVMLTWSDSDGVLLTRDYLDQTRELDDQWVNLHRTMAAPEGATAVEVELAFRWSTRGRIVWRRPSFIEKQSEGSRKIRVATTLINKFSGNRQDNLAAMGTILDQAGVERADVVCLSECVYEQGCEGRGYGLFGESIPGTLTNFLSDYARKYEYYIITSFFEMDGDVLYNTALLIDRAGHVAGKYRKTHVPLDEAEIGVTPGREYPVFDTDLGRIGMMICWDCYFPEVARILTLKGAEILFVPTQGNTLIQSLARAIDCGVHVVIAGMWGENPSRIIDPQGQIIAEISDQTQGIVMSEIDLAESYYQPWLSVGNASGEARVLFRQERRPDSYKYLFD</sequence>
<gene>
    <name evidence="3" type="ORF">A8708_27345</name>
</gene>
<organism evidence="3 4">
    <name type="scientific">Paenibacillus oryzisoli</name>
    <dbReference type="NCBI Taxonomy" id="1850517"/>
    <lineage>
        <taxon>Bacteria</taxon>
        <taxon>Bacillati</taxon>
        <taxon>Bacillota</taxon>
        <taxon>Bacilli</taxon>
        <taxon>Bacillales</taxon>
        <taxon>Paenibacillaceae</taxon>
        <taxon>Paenibacillus</taxon>
    </lineage>
</organism>
<dbReference type="OrthoDB" id="9811121at2"/>
<dbReference type="AlphaFoldDB" id="A0A198AC18"/>
<feature type="domain" description="CN hydrolase" evidence="2">
    <location>
        <begin position="159"/>
        <end position="382"/>
    </location>
</feature>
<reference evidence="3 4" key="1">
    <citation type="submission" date="2016-05" db="EMBL/GenBank/DDBJ databases">
        <title>Paenibacillus sp. 1ZS3-15 nov., isolated from the rhizosphere soil.</title>
        <authorList>
            <person name="Zhang X.X."/>
            <person name="Zhang J."/>
        </authorList>
    </citation>
    <scope>NUCLEOTIDE SEQUENCE [LARGE SCALE GENOMIC DNA]</scope>
    <source>
        <strain evidence="3 4">1ZS3-15</strain>
    </source>
</reference>
<evidence type="ECO:0000313" key="3">
    <source>
        <dbReference type="EMBL" id="OAS19044.1"/>
    </source>
</evidence>
<dbReference type="RefSeq" id="WP_068663912.1">
    <property type="nucleotide sequence ID" value="NZ_LYPB01000060.1"/>
</dbReference>
<dbReference type="PROSITE" id="PS50263">
    <property type="entry name" value="CN_HYDROLASE"/>
    <property type="match status" value="1"/>
</dbReference>
<dbReference type="SUPFAM" id="SSF56317">
    <property type="entry name" value="Carbon-nitrogen hydrolase"/>
    <property type="match status" value="1"/>
</dbReference>
<dbReference type="CDD" id="cd07197">
    <property type="entry name" value="nitrilase"/>
    <property type="match status" value="1"/>
</dbReference>
<proteinExistence type="predicted"/>
<dbReference type="Gene3D" id="3.60.110.10">
    <property type="entry name" value="Carbon-nitrogen hydrolase"/>
    <property type="match status" value="1"/>
</dbReference>
<dbReference type="Pfam" id="PF00795">
    <property type="entry name" value="CN_hydrolase"/>
    <property type="match status" value="1"/>
</dbReference>
<dbReference type="PANTHER" id="PTHR43674:SF2">
    <property type="entry name" value="BETA-UREIDOPROPIONASE"/>
    <property type="match status" value="1"/>
</dbReference>
<dbReference type="GO" id="GO:0016811">
    <property type="term" value="F:hydrolase activity, acting on carbon-nitrogen (but not peptide) bonds, in linear amides"/>
    <property type="evidence" value="ECO:0007669"/>
    <property type="project" value="TreeGrafter"/>
</dbReference>
<dbReference type="InterPro" id="IPR003010">
    <property type="entry name" value="C-N_Hydrolase"/>
</dbReference>
<name>A0A198AC18_9BACL</name>
<dbReference type="EMBL" id="LYPB01000060">
    <property type="protein sequence ID" value="OAS19044.1"/>
    <property type="molecule type" value="Genomic_DNA"/>
</dbReference>
<dbReference type="Gene3D" id="2.60.120.260">
    <property type="entry name" value="Galactose-binding domain-like"/>
    <property type="match status" value="1"/>
</dbReference>
<evidence type="ECO:0000259" key="2">
    <source>
        <dbReference type="PROSITE" id="PS50263"/>
    </source>
</evidence>
<dbReference type="InterPro" id="IPR036526">
    <property type="entry name" value="C-N_Hydrolase_sf"/>
</dbReference>
<evidence type="ECO:0000313" key="4">
    <source>
        <dbReference type="Proteomes" id="UP000078454"/>
    </source>
</evidence>
<dbReference type="PANTHER" id="PTHR43674">
    <property type="entry name" value="NITRILASE C965.09-RELATED"/>
    <property type="match status" value="1"/>
</dbReference>